<evidence type="ECO:0000256" key="10">
    <source>
        <dbReference type="SAM" id="Phobius"/>
    </source>
</evidence>
<dbReference type="SUPFAM" id="SSF90123">
    <property type="entry name" value="ABC transporter transmembrane region"/>
    <property type="match status" value="1"/>
</dbReference>
<dbReference type="Gene3D" id="1.20.1560.10">
    <property type="entry name" value="ABC transporter type 1, transmembrane domain"/>
    <property type="match status" value="1"/>
</dbReference>
<feature type="transmembrane region" description="Helical" evidence="10">
    <location>
        <begin position="38"/>
        <end position="60"/>
    </location>
</feature>
<evidence type="ECO:0000259" key="11">
    <source>
        <dbReference type="PROSITE" id="PS50893"/>
    </source>
</evidence>
<dbReference type="GO" id="GO:0016887">
    <property type="term" value="F:ATP hydrolysis activity"/>
    <property type="evidence" value="ECO:0007669"/>
    <property type="project" value="InterPro"/>
</dbReference>
<evidence type="ECO:0000313" key="13">
    <source>
        <dbReference type="EMBL" id="EEP69518.1"/>
    </source>
</evidence>
<dbReference type="GO" id="GO:0005886">
    <property type="term" value="C:plasma membrane"/>
    <property type="evidence" value="ECO:0007669"/>
    <property type="project" value="UniProtKB-SubCell"/>
</dbReference>
<dbReference type="InterPro" id="IPR017871">
    <property type="entry name" value="ABC_transporter-like_CS"/>
</dbReference>
<dbReference type="InterPro" id="IPR027417">
    <property type="entry name" value="P-loop_NTPase"/>
</dbReference>
<dbReference type="PROSITE" id="PS50929">
    <property type="entry name" value="ABC_TM1F"/>
    <property type="match status" value="1"/>
</dbReference>
<name>C4GH13_9NEIS</name>
<dbReference type="SUPFAM" id="SSF52540">
    <property type="entry name" value="P-loop containing nucleoside triphosphate hydrolases"/>
    <property type="match status" value="1"/>
</dbReference>
<evidence type="ECO:0000256" key="9">
    <source>
        <dbReference type="ARBA" id="ARBA00023136"/>
    </source>
</evidence>
<evidence type="ECO:0000256" key="5">
    <source>
        <dbReference type="ARBA" id="ARBA00022741"/>
    </source>
</evidence>
<comment type="subcellular location">
    <subcellularLocation>
        <location evidence="1">Cell membrane</location>
        <topology evidence="1">Multi-pass membrane protein</topology>
    </subcellularLocation>
</comment>
<gene>
    <name evidence="13" type="ORF">GCWU000324_01432</name>
</gene>
<dbReference type="STRING" id="629741.GCWU000324_01432"/>
<dbReference type="AlphaFoldDB" id="C4GH13"/>
<keyword evidence="3" id="KW-1003">Cell membrane</keyword>
<evidence type="ECO:0000256" key="1">
    <source>
        <dbReference type="ARBA" id="ARBA00004651"/>
    </source>
</evidence>
<dbReference type="GeneID" id="84906375"/>
<dbReference type="InterPro" id="IPR003439">
    <property type="entry name" value="ABC_transporter-like_ATP-bd"/>
</dbReference>
<evidence type="ECO:0000256" key="8">
    <source>
        <dbReference type="ARBA" id="ARBA00023055"/>
    </source>
</evidence>
<keyword evidence="14" id="KW-1185">Reference proteome</keyword>
<dbReference type="FunFam" id="3.40.50.300:FF:000221">
    <property type="entry name" value="Multidrug ABC transporter ATP-binding protein"/>
    <property type="match status" value="1"/>
</dbReference>
<reference evidence="13" key="1">
    <citation type="submission" date="2009-04" db="EMBL/GenBank/DDBJ databases">
        <authorList>
            <person name="Weinstock G."/>
            <person name="Sodergren E."/>
            <person name="Clifton S."/>
            <person name="Fulton L."/>
            <person name="Fulton B."/>
            <person name="Courtney L."/>
            <person name="Fronick C."/>
            <person name="Harrison M."/>
            <person name="Strong C."/>
            <person name="Farmer C."/>
            <person name="Delahaunty K."/>
            <person name="Markovic C."/>
            <person name="Hall O."/>
            <person name="Minx P."/>
            <person name="Tomlinson C."/>
            <person name="Mitreva M."/>
            <person name="Nelson J."/>
            <person name="Hou S."/>
            <person name="Wollam A."/>
            <person name="Pepin K.H."/>
            <person name="Johnson M."/>
            <person name="Bhonagiri V."/>
            <person name="Nash W.E."/>
            <person name="Warren W."/>
            <person name="Chinwalla A."/>
            <person name="Mardis E.R."/>
            <person name="Wilson R.K."/>
        </authorList>
    </citation>
    <scope>NUCLEOTIDE SEQUENCE [LARGE SCALE GENOMIC DNA]</scope>
    <source>
        <strain evidence="13">ATCC 51147</strain>
    </source>
</reference>
<proteinExistence type="predicted"/>
<accession>C4GH13</accession>
<dbReference type="PROSITE" id="PS50893">
    <property type="entry name" value="ABC_TRANSPORTER_2"/>
    <property type="match status" value="1"/>
</dbReference>
<dbReference type="InterPro" id="IPR036640">
    <property type="entry name" value="ABC1_TM_sf"/>
</dbReference>
<evidence type="ECO:0000256" key="6">
    <source>
        <dbReference type="ARBA" id="ARBA00022840"/>
    </source>
</evidence>
<dbReference type="RefSeq" id="WP_003795764.1">
    <property type="nucleotide sequence ID" value="NZ_GG665871.1"/>
</dbReference>
<organism evidence="13 14">
    <name type="scientific">Kingella oralis ATCC 51147</name>
    <dbReference type="NCBI Taxonomy" id="629741"/>
    <lineage>
        <taxon>Bacteria</taxon>
        <taxon>Pseudomonadati</taxon>
        <taxon>Pseudomonadota</taxon>
        <taxon>Betaproteobacteria</taxon>
        <taxon>Neisseriales</taxon>
        <taxon>Neisseriaceae</taxon>
        <taxon>Kingella</taxon>
    </lineage>
</organism>
<feature type="domain" description="ABC transmembrane type-1" evidence="12">
    <location>
        <begin position="1"/>
        <end position="156"/>
    </location>
</feature>
<keyword evidence="5" id="KW-0547">Nucleotide-binding</keyword>
<dbReference type="GO" id="GO:0140359">
    <property type="term" value="F:ABC-type transporter activity"/>
    <property type="evidence" value="ECO:0007669"/>
    <property type="project" value="InterPro"/>
</dbReference>
<dbReference type="EMBL" id="ACJW02000002">
    <property type="protein sequence ID" value="EEP69518.1"/>
    <property type="molecule type" value="Genomic_DNA"/>
</dbReference>
<evidence type="ECO:0000313" key="14">
    <source>
        <dbReference type="Proteomes" id="UP000003009"/>
    </source>
</evidence>
<evidence type="ECO:0000256" key="4">
    <source>
        <dbReference type="ARBA" id="ARBA00022692"/>
    </source>
</evidence>
<dbReference type="HOGENOM" id="CLU_000604_84_9_4"/>
<dbReference type="Pfam" id="PF00005">
    <property type="entry name" value="ABC_tran"/>
    <property type="match status" value="1"/>
</dbReference>
<dbReference type="GO" id="GO:0005524">
    <property type="term" value="F:ATP binding"/>
    <property type="evidence" value="ECO:0007669"/>
    <property type="project" value="UniProtKB-KW"/>
</dbReference>
<keyword evidence="8" id="KW-0445">Lipid transport</keyword>
<dbReference type="PROSITE" id="PS00211">
    <property type="entry name" value="ABC_TRANSPORTER_1"/>
    <property type="match status" value="1"/>
</dbReference>
<evidence type="ECO:0000256" key="2">
    <source>
        <dbReference type="ARBA" id="ARBA00022448"/>
    </source>
</evidence>
<dbReference type="GO" id="GO:0034040">
    <property type="term" value="F:ATPase-coupled lipid transmembrane transporter activity"/>
    <property type="evidence" value="ECO:0007669"/>
    <property type="project" value="TreeGrafter"/>
</dbReference>
<keyword evidence="7 10" id="KW-1133">Transmembrane helix</keyword>
<dbReference type="SMART" id="SM00382">
    <property type="entry name" value="AAA"/>
    <property type="match status" value="1"/>
</dbReference>
<evidence type="ECO:0000256" key="7">
    <source>
        <dbReference type="ARBA" id="ARBA00022989"/>
    </source>
</evidence>
<dbReference type="InterPro" id="IPR011527">
    <property type="entry name" value="ABC1_TM_dom"/>
</dbReference>
<comment type="caution">
    <text evidence="13">The sequence shown here is derived from an EMBL/GenBank/DDBJ whole genome shotgun (WGS) entry which is preliminary data.</text>
</comment>
<dbReference type="InterPro" id="IPR003593">
    <property type="entry name" value="AAA+_ATPase"/>
</dbReference>
<evidence type="ECO:0000259" key="12">
    <source>
        <dbReference type="PROSITE" id="PS50929"/>
    </source>
</evidence>
<dbReference type="Proteomes" id="UP000003009">
    <property type="component" value="Unassembled WGS sequence"/>
</dbReference>
<dbReference type="PANTHER" id="PTHR24221:SF397">
    <property type="entry name" value="ABC TRANSPORTER, ATP-BINDING TRANSMEMBRANE PROTEIN"/>
    <property type="match status" value="1"/>
</dbReference>
<protein>
    <submittedName>
        <fullName evidence="13">ABC transporter, ATP-binding protein</fullName>
    </submittedName>
</protein>
<feature type="domain" description="ABC transporter" evidence="11">
    <location>
        <begin position="154"/>
        <end position="389"/>
    </location>
</feature>
<keyword evidence="9 10" id="KW-0472">Membrane</keyword>
<dbReference type="Pfam" id="PF00664">
    <property type="entry name" value="ABC_membrane"/>
    <property type="match status" value="1"/>
</dbReference>
<dbReference type="Gene3D" id="3.40.50.300">
    <property type="entry name" value="P-loop containing nucleotide triphosphate hydrolases"/>
    <property type="match status" value="1"/>
</dbReference>
<sequence>MGEHLRRIPLQILYRKRSGELNALLAGTIDETYNHTLIVSNMLIAAVCTPLATALLAMLWDWRLGLALLFSFPLIVPIQQCTQPFTERARARLAGANARLNAELLEYSQGLPVLKATNSTGSRLPRLQQAVGEVETIQREALLAEALPNALLGITFENVHYHYDANPEPILRGVSLHIPERALTALVGHSGCDKTTLIRLIMRYADPQQGRILIGGSDIRALTQEDLMRQISVVFQDVYLFDDTIVNNIRLGKADATDAEIEAATRTARCHDFIMAMPEGYQTRVGDIGGKLSGGEKQRISIARALLKNAPIIILDEPTAALDTESEVAVQQAIDALVQDKTVIVITHRLSTISGAQQIIVLSGGQVAESGTHSELLAQNGVYRRLWQAGGWEED</sequence>
<evidence type="ECO:0000256" key="3">
    <source>
        <dbReference type="ARBA" id="ARBA00022475"/>
    </source>
</evidence>
<keyword evidence="4 10" id="KW-0812">Transmembrane</keyword>
<keyword evidence="6 13" id="KW-0067">ATP-binding</keyword>
<dbReference type="InterPro" id="IPR039421">
    <property type="entry name" value="Type_1_exporter"/>
</dbReference>
<keyword evidence="2" id="KW-0813">Transport</keyword>
<dbReference type="PANTHER" id="PTHR24221">
    <property type="entry name" value="ATP-BINDING CASSETTE SUB-FAMILY B"/>
    <property type="match status" value="1"/>
</dbReference>